<organism evidence="2 3">
    <name type="scientific">Fusarium oxysporum f. sp. narcissi</name>
    <dbReference type="NCBI Taxonomy" id="451672"/>
    <lineage>
        <taxon>Eukaryota</taxon>
        <taxon>Fungi</taxon>
        <taxon>Dikarya</taxon>
        <taxon>Ascomycota</taxon>
        <taxon>Pezizomycotina</taxon>
        <taxon>Sordariomycetes</taxon>
        <taxon>Hypocreomycetidae</taxon>
        <taxon>Hypocreales</taxon>
        <taxon>Nectriaceae</taxon>
        <taxon>Fusarium</taxon>
        <taxon>Fusarium oxysporum species complex</taxon>
    </lineage>
</organism>
<evidence type="ECO:0000259" key="1">
    <source>
        <dbReference type="Pfam" id="PF14214"/>
    </source>
</evidence>
<dbReference type="InterPro" id="IPR025476">
    <property type="entry name" value="Helitron_helicase-like"/>
</dbReference>
<feature type="domain" description="Helitron helicase-like" evidence="1">
    <location>
        <begin position="4"/>
        <end position="123"/>
    </location>
</feature>
<proteinExistence type="predicted"/>
<evidence type="ECO:0000313" key="2">
    <source>
        <dbReference type="EMBL" id="RYC79181.1"/>
    </source>
</evidence>
<protein>
    <recommendedName>
        <fullName evidence="1">Helitron helicase-like domain-containing protein</fullName>
    </recommendedName>
</protein>
<dbReference type="Pfam" id="PF14214">
    <property type="entry name" value="Helitron_like_N"/>
    <property type="match status" value="1"/>
</dbReference>
<accession>A0A4Q2UXN2</accession>
<dbReference type="Proteomes" id="UP000290540">
    <property type="component" value="Unassembled WGS sequence"/>
</dbReference>
<dbReference type="AlphaFoldDB" id="A0A4Q2UXN2"/>
<sequence length="142" mass="16851">MRWHDGRFARHPTFRFVAFNTLMRSQARSRSRFFVKQHDGRQQPLTREQLIQALEHSEDPEAQALINSITRHAVSIRGTRPFWNKRRQDFEAYAYNLGCPGAFITFSPADLHWRSLYQHMPQYDDWLAATDSDVIGLDWSWI</sequence>
<gene>
    <name evidence="2" type="ORF">BFJ63_vAg17940</name>
</gene>
<dbReference type="EMBL" id="MQTW01000744">
    <property type="protein sequence ID" value="RYC79181.1"/>
    <property type="molecule type" value="Genomic_DNA"/>
</dbReference>
<reference evidence="2 3" key="1">
    <citation type="submission" date="2016-12" db="EMBL/GenBank/DDBJ databases">
        <title>Draft genome sequence of Fusarium oxysporum causing rot on Narcissus.</title>
        <authorList>
            <person name="Armitage A.D."/>
            <person name="Taylor A."/>
            <person name="Clarkson J.P."/>
            <person name="Harrison R.J."/>
            <person name="Jackson A.C."/>
        </authorList>
    </citation>
    <scope>NUCLEOTIDE SEQUENCE [LARGE SCALE GENOMIC DNA]</scope>
    <source>
        <strain evidence="2 3">N139</strain>
    </source>
</reference>
<evidence type="ECO:0000313" key="3">
    <source>
        <dbReference type="Proteomes" id="UP000290540"/>
    </source>
</evidence>
<name>A0A4Q2UXN2_FUSOX</name>
<comment type="caution">
    <text evidence="2">The sequence shown here is derived from an EMBL/GenBank/DDBJ whole genome shotgun (WGS) entry which is preliminary data.</text>
</comment>